<accession>E7RW10</accession>
<organism evidence="2 3">
    <name type="scientific">Lautropia mirabilis ATCC 51599</name>
    <dbReference type="NCBI Taxonomy" id="887898"/>
    <lineage>
        <taxon>Bacteria</taxon>
        <taxon>Pseudomonadati</taxon>
        <taxon>Pseudomonadota</taxon>
        <taxon>Betaproteobacteria</taxon>
        <taxon>Burkholderiales</taxon>
        <taxon>Burkholderiaceae</taxon>
        <taxon>Lautropia</taxon>
    </lineage>
</organism>
<name>E7RW10_9BURK</name>
<dbReference type="AlphaFoldDB" id="E7RW10"/>
<evidence type="ECO:0000313" key="3">
    <source>
        <dbReference type="Proteomes" id="UP000011021"/>
    </source>
</evidence>
<protein>
    <submittedName>
        <fullName evidence="2">Uncharacterized protein</fullName>
    </submittedName>
</protein>
<gene>
    <name evidence="2" type="ORF">HMPREF0551_0981</name>
</gene>
<evidence type="ECO:0000313" key="2">
    <source>
        <dbReference type="EMBL" id="EFV95493.1"/>
    </source>
</evidence>
<feature type="compositionally biased region" description="Basic and acidic residues" evidence="1">
    <location>
        <begin position="220"/>
        <end position="233"/>
    </location>
</feature>
<keyword evidence="3" id="KW-1185">Reference proteome</keyword>
<comment type="caution">
    <text evidence="2">The sequence shown here is derived from an EMBL/GenBank/DDBJ whole genome shotgun (WGS) entry which is preliminary data.</text>
</comment>
<feature type="region of interest" description="Disordered" evidence="1">
    <location>
        <begin position="220"/>
        <end position="247"/>
    </location>
</feature>
<dbReference type="PROSITE" id="PS51257">
    <property type="entry name" value="PROKAR_LIPOPROTEIN"/>
    <property type="match status" value="1"/>
</dbReference>
<feature type="compositionally biased region" description="Low complexity" evidence="1">
    <location>
        <begin position="140"/>
        <end position="151"/>
    </location>
</feature>
<dbReference type="RefSeq" id="WP_005673181.1">
    <property type="nucleotide sequence ID" value="NZ_CP146288.1"/>
</dbReference>
<dbReference type="HOGENOM" id="CLU_564739_0_0_4"/>
<feature type="region of interest" description="Disordered" evidence="1">
    <location>
        <begin position="126"/>
        <end position="164"/>
    </location>
</feature>
<feature type="compositionally biased region" description="Basic and acidic residues" evidence="1">
    <location>
        <begin position="152"/>
        <end position="164"/>
    </location>
</feature>
<proteinExistence type="predicted"/>
<dbReference type="EMBL" id="AEQP01000003">
    <property type="protein sequence ID" value="EFV95493.1"/>
    <property type="molecule type" value="Genomic_DNA"/>
</dbReference>
<reference evidence="2 3" key="1">
    <citation type="submission" date="2010-12" db="EMBL/GenBank/DDBJ databases">
        <authorList>
            <person name="Muzny D."/>
            <person name="Qin X."/>
            <person name="Deng J."/>
            <person name="Jiang H."/>
            <person name="Liu Y."/>
            <person name="Qu J."/>
            <person name="Song X.-Z."/>
            <person name="Zhang L."/>
            <person name="Thornton R."/>
            <person name="Coyle M."/>
            <person name="Francisco L."/>
            <person name="Jackson L."/>
            <person name="Javaid M."/>
            <person name="Korchina V."/>
            <person name="Kovar C."/>
            <person name="Mata R."/>
            <person name="Mathew T."/>
            <person name="Ngo R."/>
            <person name="Nguyen L."/>
            <person name="Nguyen N."/>
            <person name="Okwuonu G."/>
            <person name="Ongeri F."/>
            <person name="Pham C."/>
            <person name="Simmons D."/>
            <person name="Wilczek-Boney K."/>
            <person name="Hale W."/>
            <person name="Jakkamsetti A."/>
            <person name="Pham P."/>
            <person name="Ruth R."/>
            <person name="San Lucas F."/>
            <person name="Warren J."/>
            <person name="Zhang J."/>
            <person name="Zhao Z."/>
            <person name="Zhou C."/>
            <person name="Zhu D."/>
            <person name="Lee S."/>
            <person name="Bess C."/>
            <person name="Blankenburg K."/>
            <person name="Forbes L."/>
            <person name="Fu Q."/>
            <person name="Gubbala S."/>
            <person name="Hirani K."/>
            <person name="Jayaseelan J.C."/>
            <person name="Lara F."/>
            <person name="Munidasa M."/>
            <person name="Palculict T."/>
            <person name="Patil S."/>
            <person name="Pu L.-L."/>
            <person name="Saada N."/>
            <person name="Tang L."/>
            <person name="Weissenberger G."/>
            <person name="Zhu Y."/>
            <person name="Hemphill L."/>
            <person name="Shang Y."/>
            <person name="Youmans B."/>
            <person name="Ayvaz T."/>
            <person name="Ross M."/>
            <person name="Santibanez J."/>
            <person name="Aqrawi P."/>
            <person name="Gross S."/>
            <person name="Joshi V."/>
            <person name="Fowler G."/>
            <person name="Nazareth L."/>
            <person name="Reid J."/>
            <person name="Worley K."/>
            <person name="Petrosino J."/>
            <person name="Highlander S."/>
            <person name="Gibbs R."/>
        </authorList>
    </citation>
    <scope>NUCLEOTIDE SEQUENCE [LARGE SCALE GENOMIC DNA]</scope>
    <source>
        <strain evidence="2 3">ATCC 51599</strain>
    </source>
</reference>
<feature type="compositionally biased region" description="Basic and acidic residues" evidence="1">
    <location>
        <begin position="126"/>
        <end position="139"/>
    </location>
</feature>
<evidence type="ECO:0000256" key="1">
    <source>
        <dbReference type="SAM" id="MobiDB-lite"/>
    </source>
</evidence>
<dbReference type="Proteomes" id="UP000011021">
    <property type="component" value="Unassembled WGS sequence"/>
</dbReference>
<sequence length="483" mass="49326">MSTTNNRLQISAAVLLLLAGCGGGGGGSEAPKAVSASPSATTTATNSTATANVAAANAAAAAAANSASAAASNAAATAAANAAAQRTAEQAANQAAAQANVARNAAAQATAALQAAQAAAQEANAKRTEAEAANKRAAEAEAALQKATTARRASEEALAKAAREEAARKQAEAAAAAKAKEEADAKAKADAEKAAQAEAKAKEEAAAAAKAKEEAEAKAKAEAEAKAKEEEARQAAARNAVPASSSDGVSGLLLATMLDQAMTTNRTQQANLEALPAEGVTGDFLEDADAPTVNASQYTDPSNYVGGGQGQAGNYQPANGEYYYHLFNGGVVKAGKDNAFPMATVGIKLKVEATADKVELDDELKASNNIGDTSIDAAPTFSSGEERSFQKGALVSRAANAGVIQTWHGPNKQSVQLVLAESSESSATLCWNYTQADTSRLYCNRWQVPADWKAGKALTFLGYYIHESRTVDGAEKHYYWHTR</sequence>